<sequence>MTDYPPATLRLSPQALPAMRAAYDRALDDLGREMQKLRDVGHLAGPWLGDPVSARTVEFYNARVMDAPDGPFGAMVTYQQELVRVRDQLAEMEADYRRTEGDNVALWGRL</sequence>
<gene>
    <name evidence="2" type="ORF">PHY01_07930</name>
</gene>
<keyword evidence="3" id="KW-1185">Reference proteome</keyword>
<feature type="coiled-coil region" evidence="1">
    <location>
        <begin position="75"/>
        <end position="102"/>
    </location>
</feature>
<organism evidence="2 3">
    <name type="scientific">Pseudonocardia hydrocarbonoxydans</name>
    <dbReference type="NCBI Taxonomy" id="76726"/>
    <lineage>
        <taxon>Bacteria</taxon>
        <taxon>Bacillati</taxon>
        <taxon>Actinomycetota</taxon>
        <taxon>Actinomycetes</taxon>
        <taxon>Pseudonocardiales</taxon>
        <taxon>Pseudonocardiaceae</taxon>
        <taxon>Pseudonocardia</taxon>
    </lineage>
</organism>
<accession>A0A4Y3WKG4</accession>
<dbReference type="AlphaFoldDB" id="A0A4Y3WKG4"/>
<name>A0A4Y3WKG4_9PSEU</name>
<proteinExistence type="predicted"/>
<evidence type="ECO:0000313" key="3">
    <source>
        <dbReference type="Proteomes" id="UP000320338"/>
    </source>
</evidence>
<dbReference type="EMBL" id="BJNG01000006">
    <property type="protein sequence ID" value="GEC18510.1"/>
    <property type="molecule type" value="Genomic_DNA"/>
</dbReference>
<reference evidence="2 3" key="1">
    <citation type="submission" date="2019-06" db="EMBL/GenBank/DDBJ databases">
        <title>Whole genome shotgun sequence of Pseudonocardia hydrocarbonoxydans NBRC 14498.</title>
        <authorList>
            <person name="Hosoyama A."/>
            <person name="Uohara A."/>
            <person name="Ohji S."/>
            <person name="Ichikawa N."/>
        </authorList>
    </citation>
    <scope>NUCLEOTIDE SEQUENCE [LARGE SCALE GENOMIC DNA]</scope>
    <source>
        <strain evidence="2 3">NBRC 14498</strain>
    </source>
</reference>
<dbReference type="RefSeq" id="WP_141277140.1">
    <property type="nucleotide sequence ID" value="NZ_BAAARZ010000040.1"/>
</dbReference>
<comment type="caution">
    <text evidence="2">The sequence shown here is derived from an EMBL/GenBank/DDBJ whole genome shotgun (WGS) entry which is preliminary data.</text>
</comment>
<keyword evidence="1" id="KW-0175">Coiled coil</keyword>
<dbReference type="OrthoDB" id="3697210at2"/>
<evidence type="ECO:0000313" key="2">
    <source>
        <dbReference type="EMBL" id="GEC18510.1"/>
    </source>
</evidence>
<protein>
    <submittedName>
        <fullName evidence="2">Uncharacterized protein</fullName>
    </submittedName>
</protein>
<dbReference type="Proteomes" id="UP000320338">
    <property type="component" value="Unassembled WGS sequence"/>
</dbReference>
<evidence type="ECO:0000256" key="1">
    <source>
        <dbReference type="SAM" id="Coils"/>
    </source>
</evidence>